<dbReference type="SUPFAM" id="SSF103515">
    <property type="entry name" value="Autotransporter"/>
    <property type="match status" value="1"/>
</dbReference>
<dbReference type="Gene3D" id="2.40.128.130">
    <property type="entry name" value="Autotransporter beta-domain"/>
    <property type="match status" value="1"/>
</dbReference>
<dbReference type="InterPro" id="IPR006315">
    <property type="entry name" value="OM_autotransptr_brl_dom"/>
</dbReference>
<proteinExistence type="predicted"/>
<dbReference type="InterPro" id="IPR005546">
    <property type="entry name" value="Autotransporte_beta"/>
</dbReference>
<dbReference type="NCBIfam" id="TIGR01414">
    <property type="entry name" value="autotrans_barl"/>
    <property type="match status" value="1"/>
</dbReference>
<organism evidence="4">
    <name type="scientific">Achromobacter sp. HNDS-1</name>
    <dbReference type="NCBI Taxonomy" id="3151598"/>
    <lineage>
        <taxon>Bacteria</taxon>
        <taxon>Pseudomonadati</taxon>
        <taxon>Pseudomonadota</taxon>
        <taxon>Betaproteobacteria</taxon>
        <taxon>Burkholderiales</taxon>
        <taxon>Alcaligenaceae</taxon>
        <taxon>Achromobacter</taxon>
    </lineage>
</organism>
<evidence type="ECO:0000259" key="3">
    <source>
        <dbReference type="PROSITE" id="PS51208"/>
    </source>
</evidence>
<dbReference type="EMBL" id="CP157584">
    <property type="protein sequence ID" value="XBO97027.1"/>
    <property type="molecule type" value="Genomic_DNA"/>
</dbReference>
<accession>A0AAU7L5A2</accession>
<dbReference type="GO" id="GO:0019867">
    <property type="term" value="C:outer membrane"/>
    <property type="evidence" value="ECO:0007669"/>
    <property type="project" value="InterPro"/>
</dbReference>
<dbReference type="InterPro" id="IPR011050">
    <property type="entry name" value="Pectin_lyase_fold/virulence"/>
</dbReference>
<dbReference type="RefSeq" id="WP_348994845.1">
    <property type="nucleotide sequence ID" value="NZ_CP157584.1"/>
</dbReference>
<dbReference type="PROSITE" id="PS51208">
    <property type="entry name" value="AUTOTRANSPORTER"/>
    <property type="match status" value="1"/>
</dbReference>
<name>A0AAU7L5A2_9BURK</name>
<dbReference type="SUPFAM" id="SSF51126">
    <property type="entry name" value="Pectin lyase-like"/>
    <property type="match status" value="2"/>
</dbReference>
<dbReference type="InterPro" id="IPR013425">
    <property type="entry name" value="Autotrns_rpt"/>
</dbReference>
<feature type="domain" description="Autotransporter" evidence="3">
    <location>
        <begin position="849"/>
        <end position="1123"/>
    </location>
</feature>
<dbReference type="KEGG" id="achh:ABFG95_19365"/>
<reference evidence="4" key="1">
    <citation type="submission" date="2024-05" db="EMBL/GenBank/DDBJ databases">
        <title>Transcriptome analysis of the degradation process of organic nitrogen by two heterotrophic nitrifying and aerobic denitrifying bacteria, Achromobacter sp. HNDS-1 and Enterobacter sp. HNDS-6.</title>
        <authorList>
            <person name="Huang Y."/>
        </authorList>
    </citation>
    <scope>NUCLEOTIDE SEQUENCE</scope>
    <source>
        <strain evidence="4">HNDS-1</strain>
    </source>
</reference>
<dbReference type="Pfam" id="PF12951">
    <property type="entry name" value="PATR"/>
    <property type="match status" value="3"/>
</dbReference>
<evidence type="ECO:0000313" key="4">
    <source>
        <dbReference type="EMBL" id="XBO97027.1"/>
    </source>
</evidence>
<dbReference type="NCBIfam" id="TIGR02601">
    <property type="entry name" value="autotrns_rpt"/>
    <property type="match status" value="2"/>
</dbReference>
<evidence type="ECO:0000256" key="2">
    <source>
        <dbReference type="SAM" id="MobiDB-lite"/>
    </source>
</evidence>
<protein>
    <submittedName>
        <fullName evidence="4">Autotransporter domain-containing protein</fullName>
    </submittedName>
</protein>
<sequence>MLQGKSGLVAHCDAPASSTVPTSHRYDFAPAAASLRSAASVMLAAGSAALALALLTAAAPALAACSASDTTGCGAPGGAGYPGRGGAGGNGNGQGGGASELGPGNVTVQVPGSWGGSGTGGAGAAGDAGNAAANTPAQMFTGSGLAINAPIAGDAGNAGRDGTNFGGGGNGGNTALQYLGNDITINNSAAAVGGAGGNGGNVFNTGSGNGGGGGGGGSGLTSAGAVASINNHGTITGGAGGNGGSGGFGGGGGAGGDGLLAVGGNATITNTGSITGGAGGSGGAGNSGAGADGAGGAGINLAGSRNMILNVGTIAGGAGNGGGVGIVTRGLDTIVNAGTITGAPSGPGGARAAAIQFGGTGNTLTLLTGSNIVGGLLFDAGATATISASHPGLTLGNDVILTDAASGVAFSSMTNGLTFAGVISGAGSVSVQGSRVLTMTGVNTYTGTTTIDSGATLALTGGGSVAASSGVTSNGTLDISATTSGASVASLAGGGRVALGGRTLTLTNASGVFSGVIDGAGGLVLSSGTQTLSGVNTYTGATTINGGTLVLNGAGRLSAASAISLMGSGATLDLSAASGQTLAGLYGVAGSRVLAGASTLTLGGATDSVYEGEFTGSGALLKQGTGMLVLNGSNAGFTGATTVAQGRLQVGDAGHGAAVLGGDVAVGAQGTLGGHGTILGDVTNGGMVSPGGSIGTLSVGGNYTQASNATLAIEVSPTQASLLKVGGSATLNGTLAITYAPGTYSATRYNVVSAANGISGRFSSVTGSLASGADLNGLRSSVAYGANDVALLLSNPASGMPGDTPVIIAPTRTSIYTALGSAALMSAQSATAAVLERATRRAVASGPADTTDAVSVWANATGRHGRLSGSGGLPGFQENQYGFLAGADKRVDRNTFGLAMGYSHAELSEESTESAGTRDTVRLATYASRDLGSVDVTGMLGYGLHFLSQKRPFENVGTAKGDHVGQEFTAAAQVSKPLALGGLVMTPRLGLRYAYFHANSFDEGGARGQNLHVGSDTARSLQPYVGMTFDTAFDSAQRPLNLQFRVAYAHELLDTGRAMTVVSQDGTRFAAPGADLSRGFLTFGASVGLPLTRQLDVSLAYDALVNTSRASSQAGSVRMSYRF</sequence>
<dbReference type="Pfam" id="PF03797">
    <property type="entry name" value="Autotransporter"/>
    <property type="match status" value="1"/>
</dbReference>
<keyword evidence="1" id="KW-0732">Signal</keyword>
<feature type="region of interest" description="Disordered" evidence="2">
    <location>
        <begin position="85"/>
        <end position="127"/>
    </location>
</feature>
<gene>
    <name evidence="4" type="ORF">ABFG95_19365</name>
</gene>
<dbReference type="InterPro" id="IPR036709">
    <property type="entry name" value="Autotransporte_beta_dom_sf"/>
</dbReference>
<evidence type="ECO:0000256" key="1">
    <source>
        <dbReference type="ARBA" id="ARBA00022729"/>
    </source>
</evidence>
<feature type="compositionally biased region" description="Gly residues" evidence="2">
    <location>
        <begin position="85"/>
        <end position="99"/>
    </location>
</feature>
<feature type="compositionally biased region" description="Gly residues" evidence="2">
    <location>
        <begin position="113"/>
        <end position="126"/>
    </location>
</feature>
<dbReference type="AlphaFoldDB" id="A0AAU7L5A2"/>
<dbReference type="SMART" id="SM00869">
    <property type="entry name" value="Autotransporter"/>
    <property type="match status" value="1"/>
</dbReference>